<proteinExistence type="evidence at transcript level"/>
<evidence type="ECO:0000256" key="5">
    <source>
        <dbReference type="SAM" id="MobiDB-lite"/>
    </source>
</evidence>
<dbReference type="GO" id="GO:0003677">
    <property type="term" value="F:DNA binding"/>
    <property type="evidence" value="ECO:0007669"/>
    <property type="project" value="InterPro"/>
</dbReference>
<feature type="compositionally biased region" description="Low complexity" evidence="5">
    <location>
        <begin position="132"/>
        <end position="152"/>
    </location>
</feature>
<evidence type="ECO:0000259" key="6">
    <source>
        <dbReference type="PROSITE" id="PS50888"/>
    </source>
</evidence>
<dbReference type="GO" id="GO:0005634">
    <property type="term" value="C:nucleus"/>
    <property type="evidence" value="ECO:0007669"/>
    <property type="project" value="UniProtKB-SubCell"/>
</dbReference>
<dbReference type="PROSITE" id="PS50888">
    <property type="entry name" value="BHLH"/>
    <property type="match status" value="1"/>
</dbReference>
<gene>
    <name evidence="8" type="primary">hesC</name>
</gene>
<evidence type="ECO:0000256" key="2">
    <source>
        <dbReference type="ARBA" id="ARBA00023015"/>
    </source>
</evidence>
<dbReference type="PROSITE" id="PS51054">
    <property type="entry name" value="ORANGE"/>
    <property type="match status" value="1"/>
</dbReference>
<organism evidence="8">
    <name type="scientific">Prionocidaris baculosa</name>
    <dbReference type="NCBI Taxonomy" id="1198993"/>
    <lineage>
        <taxon>Eukaryota</taxon>
        <taxon>Metazoa</taxon>
        <taxon>Echinodermata</taxon>
        <taxon>Eleutherozoa</taxon>
        <taxon>Echinozoa</taxon>
        <taxon>Echinoidea</taxon>
        <taxon>Perischoechinoidea</taxon>
        <taxon>Cidaroida</taxon>
        <taxon>Cidaridae</taxon>
        <taxon>Prionocidaris</taxon>
    </lineage>
</organism>
<dbReference type="SUPFAM" id="SSF47459">
    <property type="entry name" value="HLH, helix-loop-helix DNA-binding domain"/>
    <property type="match status" value="1"/>
</dbReference>
<dbReference type="GO" id="GO:0006355">
    <property type="term" value="P:regulation of DNA-templated transcription"/>
    <property type="evidence" value="ECO:0007669"/>
    <property type="project" value="InterPro"/>
</dbReference>
<comment type="subcellular location">
    <subcellularLocation>
        <location evidence="1">Nucleus</location>
    </subcellularLocation>
</comment>
<dbReference type="Gene3D" id="4.10.280.10">
    <property type="entry name" value="Helix-loop-helix DNA-binding domain"/>
    <property type="match status" value="1"/>
</dbReference>
<dbReference type="CDD" id="cd11410">
    <property type="entry name" value="bHLH_O_HES"/>
    <property type="match status" value="1"/>
</dbReference>
<dbReference type="SUPFAM" id="SSF158457">
    <property type="entry name" value="Orange domain-like"/>
    <property type="match status" value="1"/>
</dbReference>
<feature type="compositionally biased region" description="Polar residues" evidence="5">
    <location>
        <begin position="264"/>
        <end position="275"/>
    </location>
</feature>
<dbReference type="InterPro" id="IPR036638">
    <property type="entry name" value="HLH_DNA-bd_sf"/>
</dbReference>
<dbReference type="SMART" id="SM00353">
    <property type="entry name" value="HLH"/>
    <property type="match status" value="1"/>
</dbReference>
<keyword evidence="4" id="KW-0539">Nucleus</keyword>
<dbReference type="Gene3D" id="6.10.250.980">
    <property type="match status" value="1"/>
</dbReference>
<accession>A0A090BCI6</accession>
<evidence type="ECO:0000313" key="8">
    <source>
        <dbReference type="EMBL" id="BAP47446.1"/>
    </source>
</evidence>
<evidence type="ECO:0000256" key="4">
    <source>
        <dbReference type="ARBA" id="ARBA00023242"/>
    </source>
</evidence>
<feature type="region of interest" description="Disordered" evidence="5">
    <location>
        <begin position="245"/>
        <end position="282"/>
    </location>
</feature>
<keyword evidence="2" id="KW-0805">Transcription regulation</keyword>
<evidence type="ECO:0000256" key="3">
    <source>
        <dbReference type="ARBA" id="ARBA00023163"/>
    </source>
</evidence>
<dbReference type="Pfam" id="PF07527">
    <property type="entry name" value="Hairy_orange"/>
    <property type="match status" value="1"/>
</dbReference>
<dbReference type="GO" id="GO:0046983">
    <property type="term" value="F:protein dimerization activity"/>
    <property type="evidence" value="ECO:0007669"/>
    <property type="project" value="InterPro"/>
</dbReference>
<sequence length="282" mass="30987">MISSADLCASRPRTAKHLTERKRRARINDSLLQLKSMVFPAVKKEISSHPKMEKADILEMTVRYLKELQTQSSEGSRPLSAGVGQYHAGFTECLSEVSSFMSSCESIDLDTRLRLLNHLADRCSTMNEPEQKPQVQSQPSQQQPEQQVPQQVAFPSPAAATVVSQTSVPVMQQPSRVPPTTQGSMVILVPAHAVQAVPTSPIISVSVPSNDQLLTPPQSPVSLSSPGATRLTLTPSPVAVVPPRQCPPKQTSTDIHSHRYSPYQKHQSFPSQTAAKQMWRPW</sequence>
<keyword evidence="3" id="KW-0804">Transcription</keyword>
<evidence type="ECO:0000259" key="7">
    <source>
        <dbReference type="PROSITE" id="PS51054"/>
    </source>
</evidence>
<evidence type="ECO:0000256" key="1">
    <source>
        <dbReference type="ARBA" id="ARBA00004123"/>
    </source>
</evidence>
<protein>
    <submittedName>
        <fullName evidence="8">Hairy and enhancer of split transcription factor C</fullName>
    </submittedName>
</protein>
<name>A0A090BCI6_9ECHN</name>
<dbReference type="PANTHER" id="PTHR10985">
    <property type="entry name" value="BASIC HELIX-LOOP-HELIX TRANSCRIPTION FACTOR, HES-RELATED"/>
    <property type="match status" value="1"/>
</dbReference>
<feature type="domain" description="BHLH" evidence="6">
    <location>
        <begin position="11"/>
        <end position="68"/>
    </location>
</feature>
<dbReference type="InterPro" id="IPR011598">
    <property type="entry name" value="bHLH_dom"/>
</dbReference>
<reference evidence="8" key="1">
    <citation type="journal article" date="2014" name="Development">
        <title>Larval mesenchyme cell specification in the primitive echinoid occurs independently of the double-negative gate.</title>
        <authorList>
            <person name="Yamazaki A."/>
            <person name="Kidachi Y."/>
            <person name="Yamaguchi M."/>
            <person name="Minokawa T."/>
        </authorList>
    </citation>
    <scope>NUCLEOTIDE SEQUENCE</scope>
</reference>
<dbReference type="EMBL" id="AB853323">
    <property type="protein sequence ID" value="BAP47446.1"/>
    <property type="molecule type" value="mRNA"/>
</dbReference>
<dbReference type="InterPro" id="IPR003650">
    <property type="entry name" value="Orange_dom"/>
</dbReference>
<feature type="domain" description="Orange" evidence="7">
    <location>
        <begin position="86"/>
        <end position="119"/>
    </location>
</feature>
<dbReference type="FunFam" id="4.10.280.10:FF:000181">
    <property type="entry name" value="Hairy enhancer of split"/>
    <property type="match status" value="1"/>
</dbReference>
<feature type="region of interest" description="Disordered" evidence="5">
    <location>
        <begin position="126"/>
        <end position="156"/>
    </location>
</feature>
<dbReference type="Pfam" id="PF00010">
    <property type="entry name" value="HLH"/>
    <property type="match status" value="1"/>
</dbReference>
<dbReference type="InterPro" id="IPR050370">
    <property type="entry name" value="HES_HEY"/>
</dbReference>
<dbReference type="AlphaFoldDB" id="A0A090BCI6"/>
<dbReference type="SMART" id="SM00511">
    <property type="entry name" value="ORANGE"/>
    <property type="match status" value="1"/>
</dbReference>